<evidence type="ECO:0000313" key="1">
    <source>
        <dbReference type="EMBL" id="KEJ94112.1"/>
    </source>
</evidence>
<proteinExistence type="predicted"/>
<protein>
    <submittedName>
        <fullName evidence="1">Uncharacterized protein</fullName>
    </submittedName>
</protein>
<evidence type="ECO:0000313" key="2">
    <source>
        <dbReference type="Proteomes" id="UP000027746"/>
    </source>
</evidence>
<organism evidence="1 2">
    <name type="scientific">Pseudosulfitobacter pseudonitzschiae</name>
    <dbReference type="NCBI Taxonomy" id="1402135"/>
    <lineage>
        <taxon>Bacteria</taxon>
        <taxon>Pseudomonadati</taxon>
        <taxon>Pseudomonadota</taxon>
        <taxon>Alphaproteobacteria</taxon>
        <taxon>Rhodobacterales</taxon>
        <taxon>Roseobacteraceae</taxon>
        <taxon>Pseudosulfitobacter</taxon>
    </lineage>
</organism>
<sequence length="95" mass="10855">MHVTTINGRDCEPEWPATRHTNEARPIAKLLQQDGKSVVGWVYLWESKVLSILWISEDQRAYFIDPLLTAEMLPAAAKTMGKRTIEFLETLPSIE</sequence>
<dbReference type="AlphaFoldDB" id="A0A073J8R5"/>
<gene>
    <name evidence="1" type="ORF">SUH3_08225</name>
</gene>
<keyword evidence="2" id="KW-1185">Reference proteome</keyword>
<reference evidence="1 2" key="1">
    <citation type="submission" date="2014-01" db="EMBL/GenBank/DDBJ databases">
        <title>Sulfitobacter sp. H3 (MCCC 1A00686) Genome Sequencing.</title>
        <authorList>
            <person name="Lai Q."/>
            <person name="Hong Z."/>
        </authorList>
    </citation>
    <scope>NUCLEOTIDE SEQUENCE [LARGE SCALE GENOMIC DNA]</scope>
    <source>
        <strain evidence="1 2">H3</strain>
    </source>
</reference>
<dbReference type="EMBL" id="JAMD01000018">
    <property type="protein sequence ID" value="KEJ94112.1"/>
    <property type="molecule type" value="Genomic_DNA"/>
</dbReference>
<comment type="caution">
    <text evidence="1">The sequence shown here is derived from an EMBL/GenBank/DDBJ whole genome shotgun (WGS) entry which is preliminary data.</text>
</comment>
<accession>A0A073J8R5</accession>
<name>A0A073J8R5_9RHOB</name>
<dbReference type="Proteomes" id="UP000027746">
    <property type="component" value="Unassembled WGS sequence"/>
</dbReference>